<evidence type="ECO:0000256" key="9">
    <source>
        <dbReference type="ARBA" id="ARBA00023136"/>
    </source>
</evidence>
<evidence type="ECO:0000256" key="8">
    <source>
        <dbReference type="ARBA" id="ARBA00022989"/>
    </source>
</evidence>
<keyword evidence="4" id="KW-1003">Cell membrane</keyword>
<evidence type="ECO:0000256" key="3">
    <source>
        <dbReference type="ARBA" id="ARBA00022448"/>
    </source>
</evidence>
<reference evidence="12 13" key="1">
    <citation type="submission" date="2023-11" db="EMBL/GenBank/DDBJ databases">
        <title>Peredibacter starrii A3.12.</title>
        <authorList>
            <person name="Mitchell R.J."/>
        </authorList>
    </citation>
    <scope>NUCLEOTIDE SEQUENCE [LARGE SCALE GENOMIC DNA]</scope>
    <source>
        <strain evidence="12 13">A3.12</strain>
    </source>
</reference>
<dbReference type="KEGG" id="psti:SOO65_14700"/>
<feature type="region of interest" description="Disordered" evidence="10">
    <location>
        <begin position="69"/>
        <end position="120"/>
    </location>
</feature>
<dbReference type="InterPro" id="IPR006260">
    <property type="entry name" value="TonB/TolA_C"/>
</dbReference>
<evidence type="ECO:0000313" key="13">
    <source>
        <dbReference type="Proteomes" id="UP001324634"/>
    </source>
</evidence>
<sequence length="226" mass="24284">MTKSFLTHFSTMTIFHGLILLAGLAVVKTQIPSEQVAKLGNGGTGNGIMRMKVAHDIFMRPALPVTKSESKFTRPAPKKVAASPAVAKPVEQTPVNSNEPTGGNDPRGTGLSKAGVANGSEFGTSATGKTDILSKYKAELRARIEQNKAYPAMSKRLGQTGTVVIAFTLLEDGRITDAKIETPSRYERLNDSALEAVKKVVKFKPIPKEAGENKMDFKVPVKFVTI</sequence>
<keyword evidence="7" id="KW-0653">Protein transport</keyword>
<name>A0AAX4HKZ2_9BACT</name>
<proteinExistence type="inferred from homology"/>
<comment type="subcellular location">
    <subcellularLocation>
        <location evidence="1">Cell inner membrane</location>
        <topology evidence="1">Single-pass membrane protein</topology>
        <orientation evidence="1">Periplasmic side</orientation>
    </subcellularLocation>
</comment>
<feature type="domain" description="TonB C-terminal" evidence="11">
    <location>
        <begin position="135"/>
        <end position="226"/>
    </location>
</feature>
<protein>
    <submittedName>
        <fullName evidence="12">TonB family protein</fullName>
    </submittedName>
</protein>
<evidence type="ECO:0000256" key="6">
    <source>
        <dbReference type="ARBA" id="ARBA00022692"/>
    </source>
</evidence>
<dbReference type="PANTHER" id="PTHR33446">
    <property type="entry name" value="PROTEIN TONB-RELATED"/>
    <property type="match status" value="1"/>
</dbReference>
<keyword evidence="13" id="KW-1185">Reference proteome</keyword>
<evidence type="ECO:0000256" key="5">
    <source>
        <dbReference type="ARBA" id="ARBA00022519"/>
    </source>
</evidence>
<dbReference type="SUPFAM" id="SSF74653">
    <property type="entry name" value="TolA/TonB C-terminal domain"/>
    <property type="match status" value="1"/>
</dbReference>
<dbReference type="GO" id="GO:0015031">
    <property type="term" value="P:protein transport"/>
    <property type="evidence" value="ECO:0007669"/>
    <property type="project" value="UniProtKB-KW"/>
</dbReference>
<dbReference type="GO" id="GO:0005886">
    <property type="term" value="C:plasma membrane"/>
    <property type="evidence" value="ECO:0007669"/>
    <property type="project" value="UniProtKB-SubCell"/>
</dbReference>
<gene>
    <name evidence="12" type="ORF">SOO65_14700</name>
</gene>
<dbReference type="GO" id="GO:0055085">
    <property type="term" value="P:transmembrane transport"/>
    <property type="evidence" value="ECO:0007669"/>
    <property type="project" value="InterPro"/>
</dbReference>
<evidence type="ECO:0000256" key="1">
    <source>
        <dbReference type="ARBA" id="ARBA00004383"/>
    </source>
</evidence>
<keyword evidence="3" id="KW-0813">Transport</keyword>
<dbReference type="Pfam" id="PF03544">
    <property type="entry name" value="TonB_C"/>
    <property type="match status" value="1"/>
</dbReference>
<evidence type="ECO:0000256" key="4">
    <source>
        <dbReference type="ARBA" id="ARBA00022475"/>
    </source>
</evidence>
<dbReference type="PROSITE" id="PS52015">
    <property type="entry name" value="TONB_CTD"/>
    <property type="match status" value="1"/>
</dbReference>
<dbReference type="Proteomes" id="UP001324634">
    <property type="component" value="Chromosome"/>
</dbReference>
<feature type="compositionally biased region" description="Low complexity" evidence="10">
    <location>
        <begin position="78"/>
        <end position="90"/>
    </location>
</feature>
<keyword evidence="5" id="KW-0997">Cell inner membrane</keyword>
<dbReference type="NCBIfam" id="TIGR01352">
    <property type="entry name" value="tonB_Cterm"/>
    <property type="match status" value="1"/>
</dbReference>
<dbReference type="InterPro" id="IPR051045">
    <property type="entry name" value="TonB-dependent_transducer"/>
</dbReference>
<dbReference type="EMBL" id="CP139487">
    <property type="protein sequence ID" value="WPU63942.1"/>
    <property type="molecule type" value="Genomic_DNA"/>
</dbReference>
<accession>A0AAX4HKZ2</accession>
<dbReference type="AlphaFoldDB" id="A0AAX4HKZ2"/>
<organism evidence="12 13">
    <name type="scientific">Peredibacter starrii</name>
    <dbReference type="NCBI Taxonomy" id="28202"/>
    <lineage>
        <taxon>Bacteria</taxon>
        <taxon>Pseudomonadati</taxon>
        <taxon>Bdellovibrionota</taxon>
        <taxon>Bacteriovoracia</taxon>
        <taxon>Bacteriovoracales</taxon>
        <taxon>Bacteriovoracaceae</taxon>
        <taxon>Peredibacter</taxon>
    </lineage>
</organism>
<keyword evidence="8" id="KW-1133">Transmembrane helix</keyword>
<evidence type="ECO:0000259" key="11">
    <source>
        <dbReference type="PROSITE" id="PS52015"/>
    </source>
</evidence>
<keyword evidence="9" id="KW-0472">Membrane</keyword>
<dbReference type="InterPro" id="IPR037682">
    <property type="entry name" value="TonB_C"/>
</dbReference>
<dbReference type="Gene3D" id="3.30.1150.10">
    <property type="match status" value="1"/>
</dbReference>
<comment type="similarity">
    <text evidence="2">Belongs to the TonB family.</text>
</comment>
<evidence type="ECO:0000256" key="10">
    <source>
        <dbReference type="SAM" id="MobiDB-lite"/>
    </source>
</evidence>
<evidence type="ECO:0000313" key="12">
    <source>
        <dbReference type="EMBL" id="WPU63942.1"/>
    </source>
</evidence>
<evidence type="ECO:0000256" key="7">
    <source>
        <dbReference type="ARBA" id="ARBA00022927"/>
    </source>
</evidence>
<keyword evidence="6" id="KW-0812">Transmembrane</keyword>
<evidence type="ECO:0000256" key="2">
    <source>
        <dbReference type="ARBA" id="ARBA00006555"/>
    </source>
</evidence>
<dbReference type="RefSeq" id="WP_321391640.1">
    <property type="nucleotide sequence ID" value="NZ_CP139487.1"/>
</dbReference>